<dbReference type="AlphaFoldDB" id="A0AAX6FFD5"/>
<evidence type="ECO:0000256" key="2">
    <source>
        <dbReference type="ARBA" id="ARBA00022737"/>
    </source>
</evidence>
<dbReference type="GO" id="GO:0003729">
    <property type="term" value="F:mRNA binding"/>
    <property type="evidence" value="ECO:0007669"/>
    <property type="project" value="UniProtKB-ARBA"/>
</dbReference>
<dbReference type="InterPro" id="IPR011990">
    <property type="entry name" value="TPR-like_helical_dom_sf"/>
</dbReference>
<accession>A0AAX6FFD5</accession>
<dbReference type="EMBL" id="JANAVB010029617">
    <property type="protein sequence ID" value="KAJ6814721.1"/>
    <property type="molecule type" value="Genomic_DNA"/>
</dbReference>
<reference evidence="5" key="2">
    <citation type="submission" date="2023-04" db="EMBL/GenBank/DDBJ databases">
        <authorList>
            <person name="Bruccoleri R.E."/>
            <person name="Oakeley E.J."/>
            <person name="Faust A.-M."/>
            <person name="Dessus-Babus S."/>
            <person name="Altorfer M."/>
            <person name="Burckhardt D."/>
            <person name="Oertli M."/>
            <person name="Naumann U."/>
            <person name="Petersen F."/>
            <person name="Wong J."/>
        </authorList>
    </citation>
    <scope>NUCLEOTIDE SEQUENCE</scope>
    <source>
        <strain evidence="5">GSM-AAB239-AS_SAM_17_03QT</strain>
        <tissue evidence="5">Leaf</tissue>
    </source>
</reference>
<feature type="repeat" description="PPR" evidence="3">
    <location>
        <begin position="168"/>
        <end position="202"/>
    </location>
</feature>
<dbReference type="InterPro" id="IPR002885">
    <property type="entry name" value="PPR_rpt"/>
</dbReference>
<dbReference type="PROSITE" id="PS51375">
    <property type="entry name" value="PPR"/>
    <property type="match status" value="1"/>
</dbReference>
<sequence>MASSLFSTLLKKTLHKTTTPTTTANLRSIPISLFPNPKNPFSSGTPISFTLSFEPEPDPEPASPAPDEDLRTRIFRLRFPKRSATAALERWAGEGRKVTQSELRDIAKELRRSQRYKHALEISEWMKTHEEFELSDSDYAMRIDLITKVFGVNAAEEFFQGLPSNAKSYEVFNALLHSYARAKQTENAENLFEKMKESNFSITVLTYNEMMTLYISVGQLEKVPLLVEELKRRNVSLDLFTYNLWISASAATLDINGVRRILDEMSHVSNSEEGWVTYTKLADIYLTAGHLISSENSLVELEKRISQREWITYDFLILLHAGLGNKDIINDIWKSLLMTSQKMTSRSYICVLACYLQLGQLKEAGEVIDQWKLSKALDFDLSACTRLLDAFVKAGLNETAETFRELMLQKTCELTASALK</sequence>
<protein>
    <submittedName>
        <fullName evidence="5">MACPF domain-containing proteinisoform X2</fullName>
    </submittedName>
</protein>
<evidence type="ECO:0000313" key="5">
    <source>
        <dbReference type="EMBL" id="KAJ6814721.1"/>
    </source>
</evidence>
<proteinExistence type="inferred from homology"/>
<dbReference type="NCBIfam" id="TIGR00756">
    <property type="entry name" value="PPR"/>
    <property type="match status" value="1"/>
</dbReference>
<dbReference type="PANTHER" id="PTHR45717:SF4">
    <property type="entry name" value="OS04G0450200 PROTEIN"/>
    <property type="match status" value="1"/>
</dbReference>
<evidence type="ECO:0000256" key="1">
    <source>
        <dbReference type="ARBA" id="ARBA00007626"/>
    </source>
</evidence>
<dbReference type="PANTHER" id="PTHR45717">
    <property type="entry name" value="OS12G0527900 PROTEIN"/>
    <property type="match status" value="1"/>
</dbReference>
<gene>
    <name evidence="5" type="ORF">M6B38_137925</name>
</gene>
<dbReference type="Pfam" id="PF13041">
    <property type="entry name" value="PPR_2"/>
    <property type="match status" value="1"/>
</dbReference>
<keyword evidence="6" id="KW-1185">Reference proteome</keyword>
<evidence type="ECO:0000256" key="3">
    <source>
        <dbReference type="PROSITE-ProRule" id="PRU00708"/>
    </source>
</evidence>
<dbReference type="Gene3D" id="1.25.40.10">
    <property type="entry name" value="Tetratricopeptide repeat domain"/>
    <property type="match status" value="2"/>
</dbReference>
<dbReference type="Pfam" id="PF13812">
    <property type="entry name" value="PPR_3"/>
    <property type="match status" value="1"/>
</dbReference>
<name>A0AAX6FFD5_IRIPA</name>
<evidence type="ECO:0000313" key="6">
    <source>
        <dbReference type="Proteomes" id="UP001140949"/>
    </source>
</evidence>
<keyword evidence="2" id="KW-0677">Repeat</keyword>
<comment type="caution">
    <text evidence="5">The sequence shown here is derived from an EMBL/GenBank/DDBJ whole genome shotgun (WGS) entry which is preliminary data.</text>
</comment>
<dbReference type="FunFam" id="1.25.40.10:FF:001248">
    <property type="entry name" value="Pentatricopeptide repeat-containing protein At5g09450, mitochondrial"/>
    <property type="match status" value="1"/>
</dbReference>
<organism evidence="5 6">
    <name type="scientific">Iris pallida</name>
    <name type="common">Sweet iris</name>
    <dbReference type="NCBI Taxonomy" id="29817"/>
    <lineage>
        <taxon>Eukaryota</taxon>
        <taxon>Viridiplantae</taxon>
        <taxon>Streptophyta</taxon>
        <taxon>Embryophyta</taxon>
        <taxon>Tracheophyta</taxon>
        <taxon>Spermatophyta</taxon>
        <taxon>Magnoliopsida</taxon>
        <taxon>Liliopsida</taxon>
        <taxon>Asparagales</taxon>
        <taxon>Iridaceae</taxon>
        <taxon>Iridoideae</taxon>
        <taxon>Irideae</taxon>
        <taxon>Iris</taxon>
    </lineage>
</organism>
<reference evidence="5" key="1">
    <citation type="journal article" date="2023" name="GigaByte">
        <title>Genome assembly of the bearded iris, Iris pallida Lam.</title>
        <authorList>
            <person name="Bruccoleri R.E."/>
            <person name="Oakeley E.J."/>
            <person name="Faust A.M.E."/>
            <person name="Altorfer M."/>
            <person name="Dessus-Babus S."/>
            <person name="Burckhardt D."/>
            <person name="Oertli M."/>
            <person name="Naumann U."/>
            <person name="Petersen F."/>
            <person name="Wong J."/>
        </authorList>
    </citation>
    <scope>NUCLEOTIDE SEQUENCE</scope>
    <source>
        <strain evidence="5">GSM-AAB239-AS_SAM_17_03QT</strain>
    </source>
</reference>
<dbReference type="GO" id="GO:0005739">
    <property type="term" value="C:mitochondrion"/>
    <property type="evidence" value="ECO:0007669"/>
    <property type="project" value="TreeGrafter"/>
</dbReference>
<dbReference type="Proteomes" id="UP001140949">
    <property type="component" value="Unassembled WGS sequence"/>
</dbReference>
<comment type="similarity">
    <text evidence="1">Belongs to the PPR family. P subfamily.</text>
</comment>
<evidence type="ECO:0000256" key="4">
    <source>
        <dbReference type="SAM" id="MobiDB-lite"/>
    </source>
</evidence>
<feature type="region of interest" description="Disordered" evidence="4">
    <location>
        <begin position="45"/>
        <end position="69"/>
    </location>
</feature>